<dbReference type="PANTHER" id="PTHR10954:SF7">
    <property type="entry name" value="RIBONUCLEASE H2 SUBUNIT A"/>
    <property type="match status" value="1"/>
</dbReference>
<comment type="function">
    <text evidence="9">Endonuclease that specifically degrades the RNA of RNA-DNA hybrids.</text>
</comment>
<keyword evidence="13" id="KW-1185">Reference proteome</keyword>
<dbReference type="PROSITE" id="PS51975">
    <property type="entry name" value="RNASE_H_2"/>
    <property type="match status" value="1"/>
</dbReference>
<dbReference type="SUPFAM" id="SSF53098">
    <property type="entry name" value="Ribonuclease H-like"/>
    <property type="match status" value="1"/>
</dbReference>
<dbReference type="FunFam" id="3.30.420.10:FF:000016">
    <property type="entry name" value="Ribonuclease"/>
    <property type="match status" value="1"/>
</dbReference>
<feature type="compositionally biased region" description="Basic and acidic residues" evidence="10">
    <location>
        <begin position="1"/>
        <end position="10"/>
    </location>
</feature>
<feature type="region of interest" description="Disordered" evidence="10">
    <location>
        <begin position="1"/>
        <end position="26"/>
    </location>
</feature>
<dbReference type="GO" id="GO:0004523">
    <property type="term" value="F:RNA-DNA hybrid ribonuclease activity"/>
    <property type="evidence" value="ECO:0007669"/>
    <property type="project" value="UniProtKB-UniRule"/>
</dbReference>
<evidence type="ECO:0000256" key="1">
    <source>
        <dbReference type="ARBA" id="ARBA00000077"/>
    </source>
</evidence>
<organism evidence="12 13">
    <name type="scientific">Paramarasmius palmivorus</name>
    <dbReference type="NCBI Taxonomy" id="297713"/>
    <lineage>
        <taxon>Eukaryota</taxon>
        <taxon>Fungi</taxon>
        <taxon>Dikarya</taxon>
        <taxon>Basidiomycota</taxon>
        <taxon>Agaricomycotina</taxon>
        <taxon>Agaricomycetes</taxon>
        <taxon>Agaricomycetidae</taxon>
        <taxon>Agaricales</taxon>
        <taxon>Marasmiineae</taxon>
        <taxon>Marasmiaceae</taxon>
        <taxon>Paramarasmius</taxon>
    </lineage>
</organism>
<dbReference type="Gene3D" id="1.10.10.460">
    <property type="entry name" value="Ribonuclease hii. Domain 2"/>
    <property type="match status" value="1"/>
</dbReference>
<evidence type="ECO:0000313" key="13">
    <source>
        <dbReference type="Proteomes" id="UP001383192"/>
    </source>
</evidence>
<name>A0AAW0DIC2_9AGAR</name>
<dbReference type="CDD" id="cd07181">
    <property type="entry name" value="RNase_HII_eukaryota_like"/>
    <property type="match status" value="1"/>
</dbReference>
<dbReference type="GO" id="GO:0032299">
    <property type="term" value="C:ribonuclease H2 complex"/>
    <property type="evidence" value="ECO:0007669"/>
    <property type="project" value="TreeGrafter"/>
</dbReference>
<dbReference type="Gene3D" id="3.30.420.10">
    <property type="entry name" value="Ribonuclease H-like superfamily/Ribonuclease H"/>
    <property type="match status" value="1"/>
</dbReference>
<dbReference type="Pfam" id="PF01351">
    <property type="entry name" value="RNase_HII"/>
    <property type="match status" value="1"/>
</dbReference>
<evidence type="ECO:0000256" key="6">
    <source>
        <dbReference type="ARBA" id="ARBA00022759"/>
    </source>
</evidence>
<proteinExistence type="inferred from homology"/>
<evidence type="ECO:0000256" key="4">
    <source>
        <dbReference type="ARBA" id="ARBA00022722"/>
    </source>
</evidence>
<dbReference type="GO" id="GO:0046872">
    <property type="term" value="F:metal ion binding"/>
    <property type="evidence" value="ECO:0007669"/>
    <property type="project" value="UniProtKB-KW"/>
</dbReference>
<dbReference type="GO" id="GO:0043137">
    <property type="term" value="P:DNA replication, removal of RNA primer"/>
    <property type="evidence" value="ECO:0007669"/>
    <property type="project" value="TreeGrafter"/>
</dbReference>
<evidence type="ECO:0000256" key="3">
    <source>
        <dbReference type="ARBA" id="ARBA00007058"/>
    </source>
</evidence>
<reference evidence="12 13" key="1">
    <citation type="submission" date="2024-01" db="EMBL/GenBank/DDBJ databases">
        <title>A draft genome for a cacao thread blight-causing isolate of Paramarasmius palmivorus.</title>
        <authorList>
            <person name="Baruah I.K."/>
            <person name="Bukari Y."/>
            <person name="Amoako-Attah I."/>
            <person name="Meinhardt L.W."/>
            <person name="Bailey B.A."/>
            <person name="Cohen S.P."/>
        </authorList>
    </citation>
    <scope>NUCLEOTIDE SEQUENCE [LARGE SCALE GENOMIC DNA]</scope>
    <source>
        <strain evidence="12 13">GH-12</strain>
    </source>
</reference>
<feature type="binding site" evidence="8">
    <location>
        <position position="155"/>
    </location>
    <ligand>
        <name>a divalent metal cation</name>
        <dbReference type="ChEBI" id="CHEBI:60240"/>
    </ligand>
</feature>
<comment type="catalytic activity">
    <reaction evidence="1 8 9">
        <text>Endonucleolytic cleavage to 5'-phosphomonoester.</text>
        <dbReference type="EC" id="3.1.26.4"/>
    </reaction>
</comment>
<dbReference type="Proteomes" id="UP001383192">
    <property type="component" value="Unassembled WGS sequence"/>
</dbReference>
<dbReference type="EMBL" id="JAYKXP010000014">
    <property type="protein sequence ID" value="KAK7050992.1"/>
    <property type="molecule type" value="Genomic_DNA"/>
</dbReference>
<dbReference type="InterPro" id="IPR001352">
    <property type="entry name" value="RNase_HII/HIII"/>
</dbReference>
<evidence type="ECO:0000256" key="5">
    <source>
        <dbReference type="ARBA" id="ARBA00022723"/>
    </source>
</evidence>
<evidence type="ECO:0000256" key="7">
    <source>
        <dbReference type="ARBA" id="ARBA00022801"/>
    </source>
</evidence>
<feature type="binding site" evidence="8">
    <location>
        <position position="47"/>
    </location>
    <ligand>
        <name>a divalent metal cation</name>
        <dbReference type="ChEBI" id="CHEBI:60240"/>
    </ligand>
</feature>
<feature type="binding site" evidence="8">
    <location>
        <position position="48"/>
    </location>
    <ligand>
        <name>a divalent metal cation</name>
        <dbReference type="ChEBI" id="CHEBI:60240"/>
    </ligand>
</feature>
<evidence type="ECO:0000256" key="9">
    <source>
        <dbReference type="RuleBase" id="RU003515"/>
    </source>
</evidence>
<dbReference type="GO" id="GO:0006298">
    <property type="term" value="P:mismatch repair"/>
    <property type="evidence" value="ECO:0007669"/>
    <property type="project" value="TreeGrafter"/>
</dbReference>
<comment type="caution">
    <text evidence="12">The sequence shown here is derived from an EMBL/GenBank/DDBJ whole genome shotgun (WGS) entry which is preliminary data.</text>
</comment>
<dbReference type="NCBIfam" id="TIGR00729">
    <property type="entry name" value="ribonuclease HII"/>
    <property type="match status" value="1"/>
</dbReference>
<evidence type="ECO:0000256" key="10">
    <source>
        <dbReference type="SAM" id="MobiDB-lite"/>
    </source>
</evidence>
<keyword evidence="4 8" id="KW-0540">Nuclease</keyword>
<sequence length="306" mass="33320">MSTDDLKTESVETQVPSAPGPSTPITKSYTYHSPTPTAEGPYILGVDEAGRGPVLGPLVYGVAYCPASYQEDLEGLGFADSKTLTPEVRSSLLKTLCSDPDNLAWSVRVVCPQAISSGMLRKPPINLNRQSQDATVMLIREVLDKGIKLSEVYVDALGNTKTYQASLSSQFPGINFTVENKADDKFKIVGAASVAAKVTRDACLEDWTFEEDGYTPSELELGSGYPSDPKTVAWLKSSMNPVFGFPKIVRFSWTTVKVILEKEGHQVKWIDEGQASLKKAFESAQGLDKDRCILTKELGIRSIVTL</sequence>
<keyword evidence="6 8" id="KW-0255">Endonuclease</keyword>
<dbReference type="GO" id="GO:0003723">
    <property type="term" value="F:RNA binding"/>
    <property type="evidence" value="ECO:0007669"/>
    <property type="project" value="UniProtKB-UniRule"/>
</dbReference>
<evidence type="ECO:0000259" key="11">
    <source>
        <dbReference type="PROSITE" id="PS51975"/>
    </source>
</evidence>
<protein>
    <recommendedName>
        <fullName evidence="9">Ribonuclease</fullName>
        <ecNumber evidence="9">3.1.26.4</ecNumber>
    </recommendedName>
</protein>
<comment type="similarity">
    <text evidence="3">Belongs to the RNase HII family. Eukaryotic subfamily.</text>
</comment>
<feature type="domain" description="RNase H type-2" evidence="11">
    <location>
        <begin position="41"/>
        <end position="265"/>
    </location>
</feature>
<dbReference type="InterPro" id="IPR036397">
    <property type="entry name" value="RNaseH_sf"/>
</dbReference>
<keyword evidence="5 8" id="KW-0479">Metal-binding</keyword>
<accession>A0AAW0DIC2</accession>
<dbReference type="FunFam" id="1.10.10.460:FF:000001">
    <property type="entry name" value="Ribonuclease"/>
    <property type="match status" value="1"/>
</dbReference>
<dbReference type="AlphaFoldDB" id="A0AAW0DIC2"/>
<dbReference type="EC" id="3.1.26.4" evidence="9"/>
<dbReference type="InterPro" id="IPR024567">
    <property type="entry name" value="RNase_HII/HIII_dom"/>
</dbReference>
<evidence type="ECO:0000313" key="12">
    <source>
        <dbReference type="EMBL" id="KAK7050992.1"/>
    </source>
</evidence>
<dbReference type="InterPro" id="IPR012337">
    <property type="entry name" value="RNaseH-like_sf"/>
</dbReference>
<gene>
    <name evidence="12" type="ORF">VNI00_005104</name>
</gene>
<evidence type="ECO:0000256" key="2">
    <source>
        <dbReference type="ARBA" id="ARBA00001946"/>
    </source>
</evidence>
<dbReference type="PANTHER" id="PTHR10954">
    <property type="entry name" value="RIBONUCLEASE H2 SUBUNIT A"/>
    <property type="match status" value="1"/>
</dbReference>
<comment type="cofactor">
    <cofactor evidence="2">
        <name>Mg(2+)</name>
        <dbReference type="ChEBI" id="CHEBI:18420"/>
    </cofactor>
</comment>
<keyword evidence="7 8" id="KW-0378">Hydrolase</keyword>
<evidence type="ECO:0000256" key="8">
    <source>
        <dbReference type="PROSITE-ProRule" id="PRU01319"/>
    </source>
</evidence>
<dbReference type="InterPro" id="IPR004649">
    <property type="entry name" value="RNase_H2_suA"/>
</dbReference>
<dbReference type="InterPro" id="IPR023160">
    <property type="entry name" value="RNase_HII_hlx-loop-hlx_cap_dom"/>
</dbReference>
<comment type="cofactor">
    <cofactor evidence="8">
        <name>Mn(2+)</name>
        <dbReference type="ChEBI" id="CHEBI:29035"/>
    </cofactor>
    <cofactor evidence="8">
        <name>Mg(2+)</name>
        <dbReference type="ChEBI" id="CHEBI:18420"/>
    </cofactor>
    <text evidence="8">Manganese or magnesium. Binds 1 divalent metal ion per monomer in the absence of substrate. May bind a second metal ion after substrate binding.</text>
</comment>